<dbReference type="InterPro" id="IPR027417">
    <property type="entry name" value="P-loop_NTPase"/>
</dbReference>
<dbReference type="EMBL" id="BMAT01012580">
    <property type="protein sequence ID" value="GFR95033.1"/>
    <property type="molecule type" value="Genomic_DNA"/>
</dbReference>
<reference evidence="6 7" key="1">
    <citation type="journal article" date="2021" name="Elife">
        <title>Chloroplast acquisition without the gene transfer in kleptoplastic sea slugs, Plakobranchus ocellatus.</title>
        <authorList>
            <person name="Maeda T."/>
            <person name="Takahashi S."/>
            <person name="Yoshida T."/>
            <person name="Shimamura S."/>
            <person name="Takaki Y."/>
            <person name="Nagai Y."/>
            <person name="Toyoda A."/>
            <person name="Suzuki Y."/>
            <person name="Arimoto A."/>
            <person name="Ishii H."/>
            <person name="Satoh N."/>
            <person name="Nishiyama T."/>
            <person name="Hasebe M."/>
            <person name="Maruyama T."/>
            <person name="Minagawa J."/>
            <person name="Obokata J."/>
            <person name="Shigenobu S."/>
        </authorList>
    </citation>
    <scope>NUCLEOTIDE SEQUENCE [LARGE SCALE GENOMIC DNA]</scope>
</reference>
<proteinExistence type="inferred from homology"/>
<comment type="caution">
    <text evidence="6">The sequence shown here is derived from an EMBL/GenBank/DDBJ whole genome shotgun (WGS) entry which is preliminary data.</text>
</comment>
<comment type="similarity">
    <text evidence="1">Belongs to the TRAFAC class TrmE-Era-EngA-EngB-Septin-like GTPase superfamily. AIG1/Toc34/Toc159-like paraseptin GTPase family. IAN subfamily.</text>
</comment>
<organism evidence="6 7">
    <name type="scientific">Elysia marginata</name>
    <dbReference type="NCBI Taxonomy" id="1093978"/>
    <lineage>
        <taxon>Eukaryota</taxon>
        <taxon>Metazoa</taxon>
        <taxon>Spiralia</taxon>
        <taxon>Lophotrochozoa</taxon>
        <taxon>Mollusca</taxon>
        <taxon>Gastropoda</taxon>
        <taxon>Heterobranchia</taxon>
        <taxon>Euthyneura</taxon>
        <taxon>Panpulmonata</taxon>
        <taxon>Sacoglossa</taxon>
        <taxon>Placobranchoidea</taxon>
        <taxon>Plakobranchidae</taxon>
        <taxon>Elysia</taxon>
    </lineage>
</organism>
<evidence type="ECO:0000256" key="2">
    <source>
        <dbReference type="ARBA" id="ARBA00022741"/>
    </source>
</evidence>
<sequence>MDLDIMLLGKTGVGKSATGNAVLGHKAFKSTGTMQSVTIDSKKDVTALEDGRTLRVVDTPGVGDTRGSKEDGEVLFLKAVKEAIAMNPYGYHAILLVLRFGSRLTQEDVDVIHYLKQVFGTNFIQKYCIIIMTNGDDFVYMQEEEEIDVSFQTWCKQQEGYFQEIFQEAQERVILFNNRDKGSQNSQRAELVSAIDKLQQGGRRYTNSKFEKALKAREELLLKDRIPVVKEEINDETRIILSILKNIKSKQNVGEKIDALEGLMTRASNLLDRIDEEDRKTGLLTSCHKVAVETKEQIQRDLLYLKINREIEEKKSSESAKLQRQVQQLQAQLEQQEKEKAQERKKIERIEKQLQENRDENNNSFAERIISAVTWPFSKVASWFS</sequence>
<keyword evidence="3" id="KW-0342">GTP-binding</keyword>
<evidence type="ECO:0000256" key="1">
    <source>
        <dbReference type="ARBA" id="ARBA00008535"/>
    </source>
</evidence>
<dbReference type="PANTHER" id="PTHR10903:SF184">
    <property type="entry name" value="GTP-BINDING PROTEIN A"/>
    <property type="match status" value="1"/>
</dbReference>
<keyword evidence="4" id="KW-0175">Coiled coil</keyword>
<feature type="domain" description="AIG1-type G" evidence="5">
    <location>
        <begin position="1"/>
        <end position="214"/>
    </location>
</feature>
<evidence type="ECO:0000259" key="5">
    <source>
        <dbReference type="PROSITE" id="PS51720"/>
    </source>
</evidence>
<evidence type="ECO:0000256" key="4">
    <source>
        <dbReference type="SAM" id="Coils"/>
    </source>
</evidence>
<evidence type="ECO:0000313" key="6">
    <source>
        <dbReference type="EMBL" id="GFR95033.1"/>
    </source>
</evidence>
<dbReference type="SUPFAM" id="SSF52540">
    <property type="entry name" value="P-loop containing nucleoside triphosphate hydrolases"/>
    <property type="match status" value="1"/>
</dbReference>
<dbReference type="PANTHER" id="PTHR10903">
    <property type="entry name" value="GTPASE, IMAP FAMILY MEMBER-RELATED"/>
    <property type="match status" value="1"/>
</dbReference>
<dbReference type="Gene3D" id="3.40.50.300">
    <property type="entry name" value="P-loop containing nucleotide triphosphate hydrolases"/>
    <property type="match status" value="1"/>
</dbReference>
<dbReference type="FunFam" id="3.40.50.300:FF:000840">
    <property type="entry name" value="Immune-associated nucleotide-binding protein 9"/>
    <property type="match status" value="1"/>
</dbReference>
<accession>A0AAV4H9S0</accession>
<name>A0AAV4H9S0_9GAST</name>
<dbReference type="GO" id="GO:0005525">
    <property type="term" value="F:GTP binding"/>
    <property type="evidence" value="ECO:0007669"/>
    <property type="project" value="UniProtKB-KW"/>
</dbReference>
<evidence type="ECO:0000313" key="7">
    <source>
        <dbReference type="Proteomes" id="UP000762676"/>
    </source>
</evidence>
<dbReference type="PROSITE" id="PS51720">
    <property type="entry name" value="G_AIG1"/>
    <property type="match status" value="1"/>
</dbReference>
<feature type="coiled-coil region" evidence="4">
    <location>
        <begin position="312"/>
        <end position="367"/>
    </location>
</feature>
<dbReference type="InterPro" id="IPR006703">
    <property type="entry name" value="G_AIG1"/>
</dbReference>
<protein>
    <submittedName>
        <fullName evidence="6">Immune-associated nucleotide-binding protein 10</fullName>
    </submittedName>
</protein>
<dbReference type="AlphaFoldDB" id="A0AAV4H9S0"/>
<keyword evidence="2" id="KW-0547">Nucleotide-binding</keyword>
<dbReference type="InterPro" id="IPR045058">
    <property type="entry name" value="GIMA/IAN/Toc"/>
</dbReference>
<evidence type="ECO:0000256" key="3">
    <source>
        <dbReference type="ARBA" id="ARBA00023134"/>
    </source>
</evidence>
<gene>
    <name evidence="6" type="ORF">ElyMa_006264400</name>
</gene>
<dbReference type="Proteomes" id="UP000762676">
    <property type="component" value="Unassembled WGS sequence"/>
</dbReference>
<keyword evidence="7" id="KW-1185">Reference proteome</keyword>
<dbReference type="Pfam" id="PF04548">
    <property type="entry name" value="AIG1"/>
    <property type="match status" value="1"/>
</dbReference>